<evidence type="ECO:0000256" key="7">
    <source>
        <dbReference type="ARBA" id="ARBA00023136"/>
    </source>
</evidence>
<evidence type="ECO:0000256" key="13">
    <source>
        <dbReference type="SAM" id="SignalP"/>
    </source>
</evidence>
<dbReference type="Gene3D" id="2.170.130.10">
    <property type="entry name" value="TonB-dependent receptor, plug domain"/>
    <property type="match status" value="1"/>
</dbReference>
<organism evidence="16 17">
    <name type="scientific">Tahibacter harae</name>
    <dbReference type="NCBI Taxonomy" id="2963937"/>
    <lineage>
        <taxon>Bacteria</taxon>
        <taxon>Pseudomonadati</taxon>
        <taxon>Pseudomonadota</taxon>
        <taxon>Gammaproteobacteria</taxon>
        <taxon>Lysobacterales</taxon>
        <taxon>Rhodanobacteraceae</taxon>
        <taxon>Tahibacter</taxon>
    </lineage>
</organism>
<dbReference type="PANTHER" id="PTHR47234:SF3">
    <property type="entry name" value="SECRETIN_TONB SHORT N-TERMINAL DOMAIN-CONTAINING PROTEIN"/>
    <property type="match status" value="1"/>
</dbReference>
<dbReference type="InterPro" id="IPR036942">
    <property type="entry name" value="Beta-barrel_TonB_sf"/>
</dbReference>
<evidence type="ECO:0000313" key="17">
    <source>
        <dbReference type="Proteomes" id="UP001165498"/>
    </source>
</evidence>
<dbReference type="Proteomes" id="UP001165498">
    <property type="component" value="Unassembled WGS sequence"/>
</dbReference>
<dbReference type="CDD" id="cd01347">
    <property type="entry name" value="ligand_gated_channel"/>
    <property type="match status" value="1"/>
</dbReference>
<feature type="short sequence motif" description="TonB box" evidence="10">
    <location>
        <begin position="52"/>
        <end position="58"/>
    </location>
</feature>
<name>A0ABT1QWL6_9GAMM</name>
<feature type="chain" id="PRO_5045052261" evidence="13">
    <location>
        <begin position="30"/>
        <end position="808"/>
    </location>
</feature>
<dbReference type="PROSITE" id="PS00430">
    <property type="entry name" value="TONB_DEPENDENT_REC_1"/>
    <property type="match status" value="1"/>
</dbReference>
<feature type="domain" description="TonB-dependent receptor-like beta-barrel" evidence="14">
    <location>
        <begin position="278"/>
        <end position="769"/>
    </location>
</feature>
<evidence type="ECO:0000256" key="3">
    <source>
        <dbReference type="ARBA" id="ARBA00022452"/>
    </source>
</evidence>
<keyword evidence="8 9" id="KW-0998">Cell outer membrane</keyword>
<evidence type="ECO:0000256" key="6">
    <source>
        <dbReference type="ARBA" id="ARBA00023077"/>
    </source>
</evidence>
<keyword evidence="17" id="KW-1185">Reference proteome</keyword>
<keyword evidence="6 10" id="KW-0798">TonB box</keyword>
<dbReference type="Pfam" id="PF07715">
    <property type="entry name" value="Plug"/>
    <property type="match status" value="1"/>
</dbReference>
<keyword evidence="7 9" id="KW-0472">Membrane</keyword>
<keyword evidence="4 9" id="KW-0812">Transmembrane</keyword>
<dbReference type="PROSITE" id="PS51257">
    <property type="entry name" value="PROKAR_LIPOPROTEIN"/>
    <property type="match status" value="1"/>
</dbReference>
<protein>
    <submittedName>
        <fullName evidence="16">TonB-dependent receptor</fullName>
    </submittedName>
</protein>
<feature type="domain" description="TonB-dependent receptor plug" evidence="15">
    <location>
        <begin position="67"/>
        <end position="188"/>
    </location>
</feature>
<keyword evidence="5 13" id="KW-0732">Signal</keyword>
<dbReference type="PANTHER" id="PTHR47234">
    <property type="match status" value="1"/>
</dbReference>
<dbReference type="PROSITE" id="PS52016">
    <property type="entry name" value="TONB_DEPENDENT_REC_3"/>
    <property type="match status" value="1"/>
</dbReference>
<dbReference type="SUPFAM" id="SSF56935">
    <property type="entry name" value="Porins"/>
    <property type="match status" value="1"/>
</dbReference>
<dbReference type="InterPro" id="IPR037066">
    <property type="entry name" value="Plug_dom_sf"/>
</dbReference>
<dbReference type="InterPro" id="IPR000531">
    <property type="entry name" value="Beta-barrel_TonB"/>
</dbReference>
<dbReference type="InterPro" id="IPR010916">
    <property type="entry name" value="TonB_box_CS"/>
</dbReference>
<gene>
    <name evidence="16" type="ORF">NM961_18390</name>
</gene>
<dbReference type="InterPro" id="IPR039426">
    <property type="entry name" value="TonB-dep_rcpt-like"/>
</dbReference>
<keyword evidence="2 9" id="KW-0813">Transport</keyword>
<evidence type="ECO:0000256" key="4">
    <source>
        <dbReference type="ARBA" id="ARBA00022692"/>
    </source>
</evidence>
<dbReference type="InterPro" id="IPR012910">
    <property type="entry name" value="Plug_dom"/>
</dbReference>
<dbReference type="Pfam" id="PF00593">
    <property type="entry name" value="TonB_dep_Rec_b-barrel"/>
    <property type="match status" value="1"/>
</dbReference>
<feature type="region of interest" description="Disordered" evidence="12">
    <location>
        <begin position="433"/>
        <end position="459"/>
    </location>
</feature>
<reference evidence="16" key="1">
    <citation type="submission" date="2022-07" db="EMBL/GenBank/DDBJ databases">
        <title>Tahibacter sp., a new gammaproteobacterium isolated from the silt sample collected at pig farm.</title>
        <authorList>
            <person name="Chen H."/>
        </authorList>
    </citation>
    <scope>NUCLEOTIDE SEQUENCE</scope>
    <source>
        <strain evidence="16">P2K</strain>
    </source>
</reference>
<comment type="subcellular location">
    <subcellularLocation>
        <location evidence="1 9">Cell outer membrane</location>
        <topology evidence="1 9">Multi-pass membrane protein</topology>
    </subcellularLocation>
</comment>
<evidence type="ECO:0000256" key="1">
    <source>
        <dbReference type="ARBA" id="ARBA00004571"/>
    </source>
</evidence>
<accession>A0ABT1QWL6</accession>
<evidence type="ECO:0000256" key="12">
    <source>
        <dbReference type="SAM" id="MobiDB-lite"/>
    </source>
</evidence>
<keyword evidence="3 9" id="KW-1134">Transmembrane beta strand</keyword>
<evidence type="ECO:0000256" key="5">
    <source>
        <dbReference type="ARBA" id="ARBA00022729"/>
    </source>
</evidence>
<feature type="signal peptide" evidence="13">
    <location>
        <begin position="1"/>
        <end position="29"/>
    </location>
</feature>
<evidence type="ECO:0000256" key="11">
    <source>
        <dbReference type="RuleBase" id="RU003357"/>
    </source>
</evidence>
<evidence type="ECO:0000313" key="16">
    <source>
        <dbReference type="EMBL" id="MCQ4166687.1"/>
    </source>
</evidence>
<evidence type="ECO:0000256" key="8">
    <source>
        <dbReference type="ARBA" id="ARBA00023237"/>
    </source>
</evidence>
<proteinExistence type="inferred from homology"/>
<sequence length="808" mass="86908">MGKSRLWTALWAAGAFGCVTALVPAQLLAAETAEAEAAQDGAAKSDTQELETISVVGSRRYGRSSEVETPVAVDIIPMDKIAEQGAQFDLAQSLQYIAPSFNSTRQTGADNADLVDSAMLRGLGSDQTLVLLNGKRQHQAAIVNIFGARNRGNTGTDFNTIPLLAIERVEVLRDGAAAQYGSDAIAGVINVALKKTPGCESVLGFGQYSRGDGENTLASAYCGFELANGGAIALTGEWLKRGRSDRSVGPRTIGDTKTDNRTIFLNGEIPLGDAAHFYFSGGYQDRYASSGAFARGGIGSDDIPSRNSAAMYPNGFVPYINGDLEDRTLIAGVWAELGGWRADISQTYGYNELLNNISNTINASQANQDLLNGGPGRGASKFDAGGYAFTQYTTNLDFSRYLDNVLAGTNVAFGLERRRENYEIFAGERGSWDDYDGPGGGNAGSQGYPGFQPNDETDSSRTSWAAYADFELNWTDRFMTGAALRFEDYSDFGQTTTGKLTSSFKATDTFLLRGSASTGFRAPSLQQRDFQSTYTEFVGGDPLDILLARNDSVYARTAGIESLREEEATSFTLGFAWNPLENLTVTLDGYRIDIDDRVVLSGQFAADSEAISDELRELLVQRGVGAAAFFVNAVDTRTTGIDLTISHSTEVGDGELSTYFALNHGKTEITQVNVPGPLSGPGGPETFLSDRERRFIEDGAPSTKATLAFDYSFGKWDTMFKIIHFGSQTLGSFSGPPVFLNYGAKTSADASVSYAFNDNVKLTVGAANIFDQFPDKQNPDETDNGHLFDSVQFGLNGTSYFARLAMKF</sequence>
<comment type="similarity">
    <text evidence="9 11">Belongs to the TonB-dependent receptor family.</text>
</comment>
<evidence type="ECO:0000259" key="14">
    <source>
        <dbReference type="Pfam" id="PF00593"/>
    </source>
</evidence>
<comment type="caution">
    <text evidence="16">The sequence shown here is derived from an EMBL/GenBank/DDBJ whole genome shotgun (WGS) entry which is preliminary data.</text>
</comment>
<evidence type="ECO:0000259" key="15">
    <source>
        <dbReference type="Pfam" id="PF07715"/>
    </source>
</evidence>
<keyword evidence="16" id="KW-0675">Receptor</keyword>
<dbReference type="RefSeq" id="WP_255915877.1">
    <property type="nucleotide sequence ID" value="NZ_JANFQO010000020.1"/>
</dbReference>
<dbReference type="Gene3D" id="2.40.170.20">
    <property type="entry name" value="TonB-dependent receptor, beta-barrel domain"/>
    <property type="match status" value="1"/>
</dbReference>
<dbReference type="EMBL" id="JANFQO010000020">
    <property type="protein sequence ID" value="MCQ4166687.1"/>
    <property type="molecule type" value="Genomic_DNA"/>
</dbReference>
<evidence type="ECO:0000256" key="2">
    <source>
        <dbReference type="ARBA" id="ARBA00022448"/>
    </source>
</evidence>
<evidence type="ECO:0000256" key="9">
    <source>
        <dbReference type="PROSITE-ProRule" id="PRU01360"/>
    </source>
</evidence>
<evidence type="ECO:0000256" key="10">
    <source>
        <dbReference type="PROSITE-ProRule" id="PRU10143"/>
    </source>
</evidence>